<comment type="catalytic activity">
    <reaction evidence="10 11">
        <text>D-ribulose 5-phosphate + ATP = D-ribulose 1,5-bisphosphate + ADP + H(+)</text>
        <dbReference type="Rhea" id="RHEA:19365"/>
        <dbReference type="ChEBI" id="CHEBI:15378"/>
        <dbReference type="ChEBI" id="CHEBI:30616"/>
        <dbReference type="ChEBI" id="CHEBI:57870"/>
        <dbReference type="ChEBI" id="CHEBI:58121"/>
        <dbReference type="ChEBI" id="CHEBI:456216"/>
        <dbReference type="EC" id="2.7.1.19"/>
    </reaction>
</comment>
<evidence type="ECO:0000256" key="9">
    <source>
        <dbReference type="ARBA" id="ARBA00022840"/>
    </source>
</evidence>
<dbReference type="PRINTS" id="PR00478">
    <property type="entry name" value="PHRIBLKINASE"/>
</dbReference>
<protein>
    <recommendedName>
        <fullName evidence="3 11">Phosphoribulokinase</fullName>
        <ecNumber evidence="3 11">2.7.1.19</ecNumber>
    </recommendedName>
</protein>
<dbReference type="Gene3D" id="3.40.50.300">
    <property type="entry name" value="P-loop containing nucleotide triphosphate hydrolases"/>
    <property type="match status" value="1"/>
</dbReference>
<feature type="domain" description="Phosphoribulokinase/uridine kinase" evidence="13">
    <location>
        <begin position="410"/>
        <end position="585"/>
    </location>
</feature>
<keyword evidence="12" id="KW-0472">Membrane</keyword>
<feature type="transmembrane region" description="Helical" evidence="12">
    <location>
        <begin position="374"/>
        <end position="394"/>
    </location>
</feature>
<dbReference type="InterPro" id="IPR006082">
    <property type="entry name" value="PRK"/>
</dbReference>
<evidence type="ECO:0000256" key="7">
    <source>
        <dbReference type="ARBA" id="ARBA00022741"/>
    </source>
</evidence>
<feature type="transmembrane region" description="Helical" evidence="12">
    <location>
        <begin position="306"/>
        <end position="322"/>
    </location>
</feature>
<keyword evidence="15" id="KW-1185">Reference proteome</keyword>
<evidence type="ECO:0000256" key="5">
    <source>
        <dbReference type="ARBA" id="ARBA00022567"/>
    </source>
</evidence>
<organism evidence="14 15">
    <name type="scientific">Clostridium carnis</name>
    <dbReference type="NCBI Taxonomy" id="1530"/>
    <lineage>
        <taxon>Bacteria</taxon>
        <taxon>Bacillati</taxon>
        <taxon>Bacillota</taxon>
        <taxon>Clostridia</taxon>
        <taxon>Eubacteriales</taxon>
        <taxon>Clostridiaceae</taxon>
        <taxon>Clostridium</taxon>
    </lineage>
</organism>
<dbReference type="EC" id="2.7.1.19" evidence="3 11"/>
<sequence length="699" mass="81812">MTIKIKKLNLELHNFHLFIIGITILKIILMGLFSSDYQNNMFMPFVDYFINSFSKEYVNPYEYYYVNNLIPSFPYPPLMLIIESIGGIGIKIFSSAPLTIRNLVFKLPNLFFDFLGLYYLMKLFPQRRKYVGVLYFASPIIIYSTYMHGQLDIIPTIFLLGAIYYLTGKKIEHKDLKFVIMLSAALLTKLHILAVIPVIFLYILKRENWVKTIKYLFFVIVITVIGMLPFMSNGFIQSVIFNNEQGILTQIYYPFNEVKIYLPILAVLCVYLKEFNFSNINKDLLISFCGVLFAVFLVLTPAMPGWYVWIVPFVTSFFINVNENKYKSLAIYVLLNGLYLLYYVFFHSTQNVDLYFLNINLEIIKSQSDVLRNITFTLLTGLLGYTTFLMYQLGLKSNSLYKRRNLPFTIGIAGDSGSGKSTFLKLIENMLGLNNLLFIEGDGDHKWERGEEMWKKFTHLNPKANYLYKQALDIETLRTGTYVKRVEYDHETGKFTKEHKIRPKKYIVMCGLHSLYLPQMRKNLDLKIYMDSDEELRRFWKIQRDIKHRGYTKEKIVEQIEQRMPDARKYIIPQKEYADLVIHYFDKHLLNCFVENHDVELSMKLTLSSAVNLEQIIQELSNYDISIKYDYSEDLRKQTIIFDGGNLENKKIDFNKIADDIIPQLDEITGQSLECDDNIHGIVELMVLVLISNKMQGDI</sequence>
<dbReference type="Pfam" id="PF00485">
    <property type="entry name" value="PRK"/>
    <property type="match status" value="1"/>
</dbReference>
<dbReference type="InterPro" id="IPR006083">
    <property type="entry name" value="PRK/URK"/>
</dbReference>
<keyword evidence="4" id="KW-0602">Photosynthesis</keyword>
<keyword evidence="12" id="KW-0812">Transmembrane</keyword>
<keyword evidence="12" id="KW-1133">Transmembrane helix</keyword>
<evidence type="ECO:0000256" key="4">
    <source>
        <dbReference type="ARBA" id="ARBA00022531"/>
    </source>
</evidence>
<feature type="transmembrane region" description="Helical" evidence="12">
    <location>
        <begin position="133"/>
        <end position="166"/>
    </location>
</feature>
<evidence type="ECO:0000256" key="1">
    <source>
        <dbReference type="ARBA" id="ARBA00005215"/>
    </source>
</evidence>
<comment type="caution">
    <text evidence="14">The sequence shown here is derived from an EMBL/GenBank/DDBJ whole genome shotgun (WGS) entry which is preliminary data.</text>
</comment>
<evidence type="ECO:0000313" key="14">
    <source>
        <dbReference type="EMBL" id="VDG69846.1"/>
    </source>
</evidence>
<feature type="transmembrane region" description="Helical" evidence="12">
    <location>
        <begin position="178"/>
        <end position="203"/>
    </location>
</feature>
<feature type="transmembrane region" description="Helical" evidence="12">
    <location>
        <begin position="329"/>
        <end position="346"/>
    </location>
</feature>
<dbReference type="PANTHER" id="PTHR10285">
    <property type="entry name" value="URIDINE KINASE"/>
    <property type="match status" value="1"/>
</dbReference>
<dbReference type="SUPFAM" id="SSF52540">
    <property type="entry name" value="P-loop containing nucleoside triphosphate hydrolases"/>
    <property type="match status" value="1"/>
</dbReference>
<evidence type="ECO:0000256" key="6">
    <source>
        <dbReference type="ARBA" id="ARBA00022679"/>
    </source>
</evidence>
<dbReference type="PROSITE" id="PS00567">
    <property type="entry name" value="PHOSPHORIBULOKINASE"/>
    <property type="match status" value="1"/>
</dbReference>
<gene>
    <name evidence="14" type="primary">udk_2</name>
    <name evidence="14" type="ORF">NCTC10913_00484</name>
</gene>
<dbReference type="InterPro" id="IPR027417">
    <property type="entry name" value="P-loop_NTPase"/>
</dbReference>
<evidence type="ECO:0000256" key="8">
    <source>
        <dbReference type="ARBA" id="ARBA00022777"/>
    </source>
</evidence>
<comment type="pathway">
    <text evidence="1">Carbohydrate biosynthesis; Calvin cycle.</text>
</comment>
<comment type="similarity">
    <text evidence="2 11">Belongs to the phosphoribulokinase family.</text>
</comment>
<accession>A0ABY6SP34</accession>
<evidence type="ECO:0000259" key="13">
    <source>
        <dbReference type="Pfam" id="PF00485"/>
    </source>
</evidence>
<feature type="transmembrane region" description="Helical" evidence="12">
    <location>
        <begin position="251"/>
        <end position="272"/>
    </location>
</feature>
<name>A0ABY6SP34_9CLOT</name>
<evidence type="ECO:0000313" key="15">
    <source>
        <dbReference type="Proteomes" id="UP000277570"/>
    </source>
</evidence>
<keyword evidence="5" id="KW-0113">Calvin cycle</keyword>
<keyword evidence="8 14" id="KW-0418">Kinase</keyword>
<feature type="transmembrane region" description="Helical" evidence="12">
    <location>
        <begin position="215"/>
        <end position="231"/>
    </location>
</feature>
<evidence type="ECO:0000256" key="11">
    <source>
        <dbReference type="RuleBase" id="RU004082"/>
    </source>
</evidence>
<keyword evidence="9" id="KW-0067">ATP-binding</keyword>
<keyword evidence="7" id="KW-0547">Nucleotide-binding</keyword>
<dbReference type="Proteomes" id="UP000277570">
    <property type="component" value="Unassembled WGS sequence"/>
</dbReference>
<evidence type="ECO:0000256" key="2">
    <source>
        <dbReference type="ARBA" id="ARBA00009719"/>
    </source>
</evidence>
<dbReference type="GO" id="GO:0004849">
    <property type="term" value="F:uridine kinase activity"/>
    <property type="evidence" value="ECO:0007669"/>
    <property type="project" value="UniProtKB-EC"/>
</dbReference>
<evidence type="ECO:0000256" key="12">
    <source>
        <dbReference type="SAM" id="Phobius"/>
    </source>
</evidence>
<feature type="transmembrane region" description="Helical" evidence="12">
    <location>
        <begin position="284"/>
        <end position="300"/>
    </location>
</feature>
<evidence type="ECO:0000256" key="3">
    <source>
        <dbReference type="ARBA" id="ARBA00012042"/>
    </source>
</evidence>
<keyword evidence="6 14" id="KW-0808">Transferase</keyword>
<feature type="transmembrane region" description="Helical" evidence="12">
    <location>
        <begin position="12"/>
        <end position="33"/>
    </location>
</feature>
<reference evidence="14 15" key="1">
    <citation type="submission" date="2018-11" db="EMBL/GenBank/DDBJ databases">
        <authorList>
            <consortium name="Pathogen Informatics"/>
        </authorList>
    </citation>
    <scope>NUCLEOTIDE SEQUENCE [LARGE SCALE GENOMIC DNA]</scope>
    <source>
        <strain evidence="14 15">NCTC10913</strain>
    </source>
</reference>
<dbReference type="EMBL" id="UYIN01000001">
    <property type="protein sequence ID" value="VDG69846.1"/>
    <property type="molecule type" value="Genomic_DNA"/>
</dbReference>
<dbReference type="RefSeq" id="WP_125147728.1">
    <property type="nucleotide sequence ID" value="NZ_UYIN01000001.1"/>
</dbReference>
<proteinExistence type="inferred from homology"/>
<evidence type="ECO:0000256" key="10">
    <source>
        <dbReference type="ARBA" id="ARBA00047663"/>
    </source>
</evidence>